<dbReference type="CDD" id="cd06801">
    <property type="entry name" value="PDZ_syntrophin-like"/>
    <property type="match status" value="1"/>
</dbReference>
<gene>
    <name evidence="11" type="primary">SNTB1_1</name>
    <name evidence="11" type="ORF">FJT64_024399</name>
</gene>
<feature type="domain" description="PH" evidence="9">
    <location>
        <begin position="311"/>
        <end position="428"/>
    </location>
</feature>
<dbReference type="Pfam" id="PF23012">
    <property type="entry name" value="Syntrophin_4th"/>
    <property type="match status" value="1"/>
</dbReference>
<dbReference type="InterPro" id="IPR001478">
    <property type="entry name" value="PDZ"/>
</dbReference>
<dbReference type="GO" id="GO:0005198">
    <property type="term" value="F:structural molecule activity"/>
    <property type="evidence" value="ECO:0007669"/>
    <property type="project" value="InterPro"/>
</dbReference>
<comment type="subcellular location">
    <subcellularLocation>
        <location evidence="2">Cytoplasm</location>
        <location evidence="2">Cytoskeleton</location>
    </subcellularLocation>
    <subcellularLocation>
        <location evidence="1">Membrane</location>
        <topology evidence="1">Peripheral membrane protein</topology>
    </subcellularLocation>
</comment>
<evidence type="ECO:0000256" key="4">
    <source>
        <dbReference type="ARBA" id="ARBA00022490"/>
    </source>
</evidence>
<accession>A0A6A4WNI8</accession>
<sequence>MFQAQHMEPNGHQQKVESGYKSDTISSMNRSDTLSSKISYQPYSPLEVCIQDQWYSATVGMEGDYLSVTLDDVTDNMVNNNDSSPTDDVPDAVANHKRTVVINKPESSGLGISIKGGKENKMPILISKIFKGMAADQTEQLYVGDAILFVNNEDLRDATHDAAVQTLKRAGKQVILEVVPSFYVSVKYLREVKRYFRKATLTGQLGWDVEREYLTPGRLASSPSERPPERSPDTKLIRLQLCHLARNIRCQDANSFEIHSQDLLHCCVLRSSDVNQVNCWLNTLHSSLSALTQQAIEVTNERVRDLLDGSSVLHMGWVRVRSTEQDQSLDNRPWEQRFAAVTERELLLFNKVPWTLEAWAAPAVALPLFMTRLVRYRLTPTDGPPSPSEPITLTTRTGTRRGVTAVQWRVETPRDLATWSRAVVQATHSAVADLQQLVFDCRWKGQDARLTMHFENGLTLRPATDPAAPLPEALWHYSFDKLLDSGDDNRSVVHLNFGKGEMQELDFLGSSPKPFVFALHTFLSAKVERLGLT</sequence>
<dbReference type="PANTHER" id="PTHR10554:SF12">
    <property type="entry name" value="IP02644P"/>
    <property type="match status" value="1"/>
</dbReference>
<evidence type="ECO:0000313" key="11">
    <source>
        <dbReference type="EMBL" id="KAF0303678.1"/>
    </source>
</evidence>
<evidence type="ECO:0000259" key="9">
    <source>
        <dbReference type="PROSITE" id="PS50003"/>
    </source>
</evidence>
<reference evidence="11 12" key="1">
    <citation type="submission" date="2019-07" db="EMBL/GenBank/DDBJ databases">
        <title>Draft genome assembly of a fouling barnacle, Amphibalanus amphitrite (Darwin, 1854): The first reference genome for Thecostraca.</title>
        <authorList>
            <person name="Kim W."/>
        </authorList>
    </citation>
    <scope>NUCLEOTIDE SEQUENCE [LARGE SCALE GENOMIC DNA]</scope>
    <source>
        <strain evidence="11">SNU_AA5</strain>
        <tissue evidence="11">Soma without cirri and trophi</tissue>
    </source>
</reference>
<dbReference type="GO" id="GO:0016010">
    <property type="term" value="C:dystrophin-associated glycoprotein complex"/>
    <property type="evidence" value="ECO:0007669"/>
    <property type="project" value="TreeGrafter"/>
</dbReference>
<dbReference type="InterPro" id="IPR015482">
    <property type="entry name" value="Syntrophin"/>
</dbReference>
<evidence type="ECO:0000256" key="6">
    <source>
        <dbReference type="ARBA" id="ARBA00023136"/>
    </source>
</evidence>
<organism evidence="11 12">
    <name type="scientific">Amphibalanus amphitrite</name>
    <name type="common">Striped barnacle</name>
    <name type="synonym">Balanus amphitrite</name>
    <dbReference type="NCBI Taxonomy" id="1232801"/>
    <lineage>
        <taxon>Eukaryota</taxon>
        <taxon>Metazoa</taxon>
        <taxon>Ecdysozoa</taxon>
        <taxon>Arthropoda</taxon>
        <taxon>Crustacea</taxon>
        <taxon>Multicrustacea</taxon>
        <taxon>Cirripedia</taxon>
        <taxon>Thoracica</taxon>
        <taxon>Thoracicalcarea</taxon>
        <taxon>Balanomorpha</taxon>
        <taxon>Balanoidea</taxon>
        <taxon>Balanidae</taxon>
        <taxon>Amphibalaninae</taxon>
        <taxon>Amphibalanus</taxon>
    </lineage>
</organism>
<keyword evidence="12" id="KW-1185">Reference proteome</keyword>
<evidence type="ECO:0000256" key="8">
    <source>
        <dbReference type="SAM" id="MobiDB-lite"/>
    </source>
</evidence>
<name>A0A6A4WNI8_AMPAM</name>
<evidence type="ECO:0000256" key="2">
    <source>
        <dbReference type="ARBA" id="ARBA00004245"/>
    </source>
</evidence>
<dbReference type="InterPro" id="IPR011993">
    <property type="entry name" value="PH-like_dom_sf"/>
</dbReference>
<keyword evidence="7" id="KW-0206">Cytoskeleton</keyword>
<dbReference type="EMBL" id="VIIS01000923">
    <property type="protein sequence ID" value="KAF0303678.1"/>
    <property type="molecule type" value="Genomic_DNA"/>
</dbReference>
<dbReference type="InterPro" id="IPR036034">
    <property type="entry name" value="PDZ_sf"/>
</dbReference>
<dbReference type="Pfam" id="PF18012">
    <property type="entry name" value="PH_17"/>
    <property type="match status" value="1"/>
</dbReference>
<dbReference type="AlphaFoldDB" id="A0A6A4WNI8"/>
<keyword evidence="6" id="KW-0472">Membrane</keyword>
<evidence type="ECO:0000259" key="10">
    <source>
        <dbReference type="PROSITE" id="PS50106"/>
    </source>
</evidence>
<dbReference type="SMART" id="SM00233">
    <property type="entry name" value="PH"/>
    <property type="match status" value="1"/>
</dbReference>
<dbReference type="InterPro" id="IPR001849">
    <property type="entry name" value="PH_domain"/>
</dbReference>
<protein>
    <submittedName>
        <fullName evidence="11">Beta-1-syntrophin</fullName>
    </submittedName>
</protein>
<dbReference type="SUPFAM" id="SSF50156">
    <property type="entry name" value="PDZ domain-like"/>
    <property type="match status" value="1"/>
</dbReference>
<proteinExistence type="inferred from homology"/>
<feature type="domain" description="PDZ" evidence="10">
    <location>
        <begin position="99"/>
        <end position="182"/>
    </location>
</feature>
<feature type="region of interest" description="Disordered" evidence="8">
    <location>
        <begin position="1"/>
        <end position="29"/>
    </location>
</feature>
<keyword evidence="4" id="KW-0963">Cytoplasm</keyword>
<evidence type="ECO:0000256" key="1">
    <source>
        <dbReference type="ARBA" id="ARBA00004170"/>
    </source>
</evidence>
<dbReference type="InterPro" id="IPR055108">
    <property type="entry name" value="Syntrophin_4th"/>
</dbReference>
<dbReference type="Proteomes" id="UP000440578">
    <property type="component" value="Unassembled WGS sequence"/>
</dbReference>
<dbReference type="SUPFAM" id="SSF50729">
    <property type="entry name" value="PH domain-like"/>
    <property type="match status" value="1"/>
</dbReference>
<keyword evidence="5" id="KW-0677">Repeat</keyword>
<dbReference type="OrthoDB" id="409749at2759"/>
<comment type="similarity">
    <text evidence="3">Belongs to the syntrophin family.</text>
</comment>
<dbReference type="Pfam" id="PF00595">
    <property type="entry name" value="PDZ"/>
    <property type="match status" value="1"/>
</dbReference>
<evidence type="ECO:0000256" key="3">
    <source>
        <dbReference type="ARBA" id="ARBA00010798"/>
    </source>
</evidence>
<evidence type="ECO:0000256" key="5">
    <source>
        <dbReference type="ARBA" id="ARBA00022737"/>
    </source>
</evidence>
<dbReference type="SMART" id="SM00228">
    <property type="entry name" value="PDZ"/>
    <property type="match status" value="1"/>
</dbReference>
<dbReference type="Gene3D" id="2.30.42.10">
    <property type="match status" value="1"/>
</dbReference>
<dbReference type="InterPro" id="IPR041428">
    <property type="entry name" value="PHsplit_syntrophin"/>
</dbReference>
<dbReference type="PROSITE" id="PS50106">
    <property type="entry name" value="PDZ"/>
    <property type="match status" value="1"/>
</dbReference>
<dbReference type="PANTHER" id="PTHR10554">
    <property type="entry name" value="SYNTROPHIN"/>
    <property type="match status" value="1"/>
</dbReference>
<dbReference type="PROSITE" id="PS50003">
    <property type="entry name" value="PH_DOMAIN"/>
    <property type="match status" value="1"/>
</dbReference>
<evidence type="ECO:0000256" key="7">
    <source>
        <dbReference type="ARBA" id="ARBA00023212"/>
    </source>
</evidence>
<evidence type="ECO:0000313" key="12">
    <source>
        <dbReference type="Proteomes" id="UP000440578"/>
    </source>
</evidence>
<comment type="caution">
    <text evidence="11">The sequence shown here is derived from an EMBL/GenBank/DDBJ whole genome shotgun (WGS) entry which is preliminary data.</text>
</comment>
<dbReference type="GO" id="GO:0005856">
    <property type="term" value="C:cytoskeleton"/>
    <property type="evidence" value="ECO:0007669"/>
    <property type="project" value="UniProtKB-SubCell"/>
</dbReference>
<dbReference type="Gene3D" id="2.30.29.30">
    <property type="entry name" value="Pleckstrin-homology domain (PH domain)/Phosphotyrosine-binding domain (PTB)"/>
    <property type="match status" value="1"/>
</dbReference>